<reference evidence="4 5" key="1">
    <citation type="submission" date="2018-10" db="EMBL/GenBank/DDBJ databases">
        <title>Propionibacterium australiense Genome Sequencing and Assembly.</title>
        <authorList>
            <person name="Bernier A.-M."/>
            <person name="Bernard K."/>
        </authorList>
    </citation>
    <scope>NUCLEOTIDE SEQUENCE [LARGE SCALE GENOMIC DNA]</scope>
    <source>
        <strain evidence="4 5">NML98A078</strain>
    </source>
</reference>
<dbReference type="EMBL" id="RCIW01000029">
    <property type="protein sequence ID" value="RLP06329.1"/>
    <property type="molecule type" value="Genomic_DNA"/>
</dbReference>
<feature type="chain" id="PRO_5033014489" evidence="3">
    <location>
        <begin position="32"/>
        <end position="1029"/>
    </location>
</feature>
<feature type="region of interest" description="Disordered" evidence="2">
    <location>
        <begin position="729"/>
        <end position="770"/>
    </location>
</feature>
<keyword evidence="3" id="KW-0732">Signal</keyword>
<gene>
    <name evidence="4" type="ORF">D7U36_13040</name>
</gene>
<evidence type="ECO:0000256" key="1">
    <source>
        <dbReference type="SAM" id="Coils"/>
    </source>
</evidence>
<accession>A0A8B3GBY0</accession>
<feature type="compositionally biased region" description="Low complexity" evidence="2">
    <location>
        <begin position="484"/>
        <end position="495"/>
    </location>
</feature>
<dbReference type="AlphaFoldDB" id="A0A8B3GBY0"/>
<evidence type="ECO:0000313" key="5">
    <source>
        <dbReference type="Proteomes" id="UP000279336"/>
    </source>
</evidence>
<feature type="region of interest" description="Disordered" evidence="2">
    <location>
        <begin position="395"/>
        <end position="519"/>
    </location>
</feature>
<feature type="compositionally biased region" description="Low complexity" evidence="2">
    <location>
        <begin position="322"/>
        <end position="340"/>
    </location>
</feature>
<evidence type="ECO:0000256" key="3">
    <source>
        <dbReference type="SAM" id="SignalP"/>
    </source>
</evidence>
<dbReference type="Proteomes" id="UP000279336">
    <property type="component" value="Unassembled WGS sequence"/>
</dbReference>
<feature type="compositionally biased region" description="Low complexity" evidence="2">
    <location>
        <begin position="424"/>
        <end position="447"/>
    </location>
</feature>
<feature type="region of interest" description="Disordered" evidence="2">
    <location>
        <begin position="811"/>
        <end position="881"/>
    </location>
</feature>
<comment type="caution">
    <text evidence="4">The sequence shown here is derived from an EMBL/GenBank/DDBJ whole genome shotgun (WGS) entry which is preliminary data.</text>
</comment>
<feature type="region of interest" description="Disordered" evidence="2">
    <location>
        <begin position="320"/>
        <end position="340"/>
    </location>
</feature>
<proteinExistence type="predicted"/>
<evidence type="ECO:0000313" key="4">
    <source>
        <dbReference type="EMBL" id="RLP06329.1"/>
    </source>
</evidence>
<dbReference type="RefSeq" id="WP_121588364.1">
    <property type="nucleotide sequence ID" value="NZ_RCIW01000029.1"/>
</dbReference>
<organism evidence="4 5">
    <name type="scientific">Propionibacterium australiense</name>
    <dbReference type="NCBI Taxonomy" id="119981"/>
    <lineage>
        <taxon>Bacteria</taxon>
        <taxon>Bacillati</taxon>
        <taxon>Actinomycetota</taxon>
        <taxon>Actinomycetes</taxon>
        <taxon>Propionibacteriales</taxon>
        <taxon>Propionibacteriaceae</taxon>
        <taxon>Propionibacterium</taxon>
    </lineage>
</organism>
<dbReference type="OrthoDB" id="3268261at2"/>
<keyword evidence="1" id="KW-0175">Coiled coil</keyword>
<sequence>MGNHRGKQIRLSRKMRVCSAAAVAVAVFAGAAITSDPALGRDDSLLRAVDVTMSGDGTVTAVKATSITTKASQNASSSTEDEYSPNKVVNDLPVRIVTSYRTEDSAGSDLSELNGYTGRVVIDVQVENLTLDSRRVSYDMNGNGYTTSALVGAPMTVIASASLGDTAASTVVVEGSDDTTNGLVSLDAEGNTQVQWGSLIAPPMLPATADLRLVVDAKNFSSPDFNISVQPGLATDSSSSALLDASAQVNSQIDLEERTIAAAAQVSEMLAQTSQTIQDVRSSLDTSAGTIGNQTLSDMQASTQSLANTMSSVGSQLDGLKSSLQSASEQSSSQTLTQLASSVESMRAMLGDTSGASSDGQSVYATVQNVADQLQAYADAGDEQREGLSSSLAAAIGPENPSEENCQPVGAATGTADGGGSTGTDGSTPTGQQAARGTGGEAEAADTGTEDDRTPDGAAEGEASDSEARADAPSDAARGRQADDQAAGDTGGSDARASGGTAPSGTSTDGDATGQPSATCALYQGQQSLNAAIDQFTSAAQEAIDGLSSQAAKTADGASGLAASAEGLQELASTVNTNAQDVKKNLAGGSETPGGQDLDSLGSDINALGDRITALTEAIDAAKTQADEGKTYNETVVSKQLEKTIEQVCAMNSEDQARLMPLLSVKDCADQDQNGDAETASVQALLAEENAKWQALSDSLDRNDPTDGIGKALSEYDKAYQALKAAHDKAKAAADTDENTDDPGAVDRQDATGAVPEEVGDARDDEASGDTADLDQAVNELVTNAAAMQEQSENLAQQATTLSNDAAALNESVNGAGDGQGSRLQQAVSAAEVARRNSESIDTQIRQITQASRNSQQSVFDQSALSQSAQQMTEQAKSSIDAENQALADSYAQAQQSMEADTQQAQQAVADSIDRSAADLAGANALLGSDMAKLLADIGDPSVAGSGLLGALGTNAALAGTADTQLAVASGAMTGYANVRSTDLGGLLLRQAQMSAALEQLDELPLFQMRKPSGGTTNSVYVFSIEGSR</sequence>
<protein>
    <submittedName>
        <fullName evidence="4">Uncharacterized protein</fullName>
    </submittedName>
</protein>
<feature type="coiled-coil region" evidence="1">
    <location>
        <begin position="778"/>
        <end position="805"/>
    </location>
</feature>
<feature type="compositionally biased region" description="Polar residues" evidence="2">
    <location>
        <begin position="501"/>
        <end position="519"/>
    </location>
</feature>
<feature type="compositionally biased region" description="Polar residues" evidence="2">
    <location>
        <begin position="840"/>
        <end position="881"/>
    </location>
</feature>
<name>A0A8B3GBY0_9ACTN</name>
<feature type="compositionally biased region" description="Basic and acidic residues" evidence="2">
    <location>
        <begin position="466"/>
        <end position="483"/>
    </location>
</feature>
<evidence type="ECO:0000256" key="2">
    <source>
        <dbReference type="SAM" id="MobiDB-lite"/>
    </source>
</evidence>
<feature type="region of interest" description="Disordered" evidence="2">
    <location>
        <begin position="889"/>
        <end position="908"/>
    </location>
</feature>
<feature type="signal peptide" evidence="3">
    <location>
        <begin position="1"/>
        <end position="31"/>
    </location>
</feature>